<evidence type="ECO:0000256" key="3">
    <source>
        <dbReference type="ARBA" id="ARBA00020256"/>
    </source>
</evidence>
<proteinExistence type="inferred from homology"/>
<evidence type="ECO:0000256" key="2">
    <source>
        <dbReference type="ARBA" id="ARBA00005619"/>
    </source>
</evidence>
<comment type="similarity">
    <text evidence="2">Belongs to the SRP receptor beta subunit family.</text>
</comment>
<dbReference type="Proteomes" id="UP000054279">
    <property type="component" value="Unassembled WGS sequence"/>
</dbReference>
<accession>A0A0C9VS81</accession>
<reference evidence="12 13" key="1">
    <citation type="submission" date="2014-06" db="EMBL/GenBank/DDBJ databases">
        <title>Evolutionary Origins and Diversification of the Mycorrhizal Mutualists.</title>
        <authorList>
            <consortium name="DOE Joint Genome Institute"/>
            <consortium name="Mycorrhizal Genomics Consortium"/>
            <person name="Kohler A."/>
            <person name="Kuo A."/>
            <person name="Nagy L.G."/>
            <person name="Floudas D."/>
            <person name="Copeland A."/>
            <person name="Barry K.W."/>
            <person name="Cichocki N."/>
            <person name="Veneault-Fourrey C."/>
            <person name="LaButti K."/>
            <person name="Lindquist E.A."/>
            <person name="Lipzen A."/>
            <person name="Lundell T."/>
            <person name="Morin E."/>
            <person name="Murat C."/>
            <person name="Riley R."/>
            <person name="Ohm R."/>
            <person name="Sun H."/>
            <person name="Tunlid A."/>
            <person name="Henrissat B."/>
            <person name="Grigoriev I.V."/>
            <person name="Hibbett D.S."/>
            <person name="Martin F."/>
        </authorList>
    </citation>
    <scope>NUCLEOTIDE SEQUENCE [LARGE SCALE GENOMIC DNA]</scope>
    <source>
        <strain evidence="12 13">SS14</strain>
    </source>
</reference>
<evidence type="ECO:0000256" key="1">
    <source>
        <dbReference type="ARBA" id="ARBA00004389"/>
    </source>
</evidence>
<organism evidence="12 13">
    <name type="scientific">Sphaerobolus stellatus (strain SS14)</name>
    <dbReference type="NCBI Taxonomy" id="990650"/>
    <lineage>
        <taxon>Eukaryota</taxon>
        <taxon>Fungi</taxon>
        <taxon>Dikarya</taxon>
        <taxon>Basidiomycota</taxon>
        <taxon>Agaricomycotina</taxon>
        <taxon>Agaricomycetes</taxon>
        <taxon>Phallomycetidae</taxon>
        <taxon>Geastrales</taxon>
        <taxon>Sphaerobolaceae</taxon>
        <taxon>Sphaerobolus</taxon>
    </lineage>
</organism>
<name>A0A0C9VS81_SPHS4</name>
<dbReference type="SUPFAM" id="SSF52540">
    <property type="entry name" value="P-loop containing nucleoside triphosphate hydrolases"/>
    <property type="match status" value="1"/>
</dbReference>
<sequence length="241" mass="25522">VFRKGKSSLKGSAILLTGPSDAGKTAIHSALVYGKPMASHTSLQSNVSVVTLPSSGKHHRTAKLIDIPGHPRIRDQFKDHLSDAKAVIFVVDASAVARNGASIAEYLHHIFHAITTLPPSQTVPPIVILAHKFDLVSSSAQGSALAVSRVRNTLERELEKRRSSQAGGVGVGQLGEDEGGETEMGGLECSGPVGSGFKFKDWEGGEVEILGTSATISNKSEDPEKAFDGLAELKQWLQELP</sequence>
<dbReference type="Pfam" id="PF09439">
    <property type="entry name" value="SRPRB"/>
    <property type="match status" value="1"/>
</dbReference>
<feature type="region of interest" description="Disordered" evidence="11">
    <location>
        <begin position="158"/>
        <end position="190"/>
    </location>
</feature>
<dbReference type="Gene3D" id="3.40.50.300">
    <property type="entry name" value="P-loop containing nucleotide triphosphate hydrolases"/>
    <property type="match status" value="1"/>
</dbReference>
<feature type="non-terminal residue" evidence="12">
    <location>
        <position position="241"/>
    </location>
</feature>
<dbReference type="AlphaFoldDB" id="A0A0C9VS81"/>
<keyword evidence="13" id="KW-1185">Reference proteome</keyword>
<keyword evidence="7" id="KW-1133">Transmembrane helix</keyword>
<evidence type="ECO:0000256" key="5">
    <source>
        <dbReference type="ARBA" id="ARBA00022741"/>
    </source>
</evidence>
<keyword evidence="6" id="KW-0256">Endoplasmic reticulum</keyword>
<evidence type="ECO:0000256" key="11">
    <source>
        <dbReference type="SAM" id="MobiDB-lite"/>
    </source>
</evidence>
<evidence type="ECO:0000256" key="9">
    <source>
        <dbReference type="ARBA" id="ARBA00023136"/>
    </source>
</evidence>
<keyword evidence="5" id="KW-0547">Nucleotide-binding</keyword>
<protein>
    <recommendedName>
        <fullName evidence="3">Signal recognition particle receptor subunit beta</fullName>
    </recommendedName>
</protein>
<feature type="non-terminal residue" evidence="12">
    <location>
        <position position="1"/>
    </location>
</feature>
<evidence type="ECO:0000256" key="6">
    <source>
        <dbReference type="ARBA" id="ARBA00022824"/>
    </source>
</evidence>
<evidence type="ECO:0000256" key="10">
    <source>
        <dbReference type="ARBA" id="ARBA00023170"/>
    </source>
</evidence>
<dbReference type="OrthoDB" id="41266at2759"/>
<evidence type="ECO:0000313" key="12">
    <source>
        <dbReference type="EMBL" id="KIJ41285.1"/>
    </source>
</evidence>
<keyword evidence="8" id="KW-0342">GTP-binding</keyword>
<dbReference type="GO" id="GO:0005525">
    <property type="term" value="F:GTP binding"/>
    <property type="evidence" value="ECO:0007669"/>
    <property type="project" value="UniProtKB-KW"/>
</dbReference>
<dbReference type="InterPro" id="IPR019009">
    <property type="entry name" value="SRP_receptor_beta_su"/>
</dbReference>
<evidence type="ECO:0000313" key="13">
    <source>
        <dbReference type="Proteomes" id="UP000054279"/>
    </source>
</evidence>
<evidence type="ECO:0000256" key="7">
    <source>
        <dbReference type="ARBA" id="ARBA00022989"/>
    </source>
</evidence>
<gene>
    <name evidence="12" type="ORF">M422DRAFT_172657</name>
</gene>
<dbReference type="EMBL" id="KN837138">
    <property type="protein sequence ID" value="KIJ41285.1"/>
    <property type="molecule type" value="Genomic_DNA"/>
</dbReference>
<evidence type="ECO:0000256" key="4">
    <source>
        <dbReference type="ARBA" id="ARBA00022692"/>
    </source>
</evidence>
<dbReference type="GO" id="GO:0005789">
    <property type="term" value="C:endoplasmic reticulum membrane"/>
    <property type="evidence" value="ECO:0007669"/>
    <property type="project" value="UniProtKB-SubCell"/>
</dbReference>
<evidence type="ECO:0000256" key="8">
    <source>
        <dbReference type="ARBA" id="ARBA00023134"/>
    </source>
</evidence>
<keyword evidence="9" id="KW-0472">Membrane</keyword>
<keyword evidence="10" id="KW-0675">Receptor</keyword>
<comment type="subcellular location">
    <subcellularLocation>
        <location evidence="1">Endoplasmic reticulum membrane</location>
        <topology evidence="1">Single-pass membrane protein</topology>
    </subcellularLocation>
</comment>
<keyword evidence="4" id="KW-0812">Transmembrane</keyword>
<dbReference type="InterPro" id="IPR027417">
    <property type="entry name" value="P-loop_NTPase"/>
</dbReference>
<dbReference type="HOGENOM" id="CLU_073388_0_0_1"/>